<feature type="chain" id="PRO_5027579729" evidence="2">
    <location>
        <begin position="35"/>
        <end position="143"/>
    </location>
</feature>
<keyword evidence="2" id="KW-0732">Signal</keyword>
<proteinExistence type="predicted"/>
<evidence type="ECO:0000313" key="4">
    <source>
        <dbReference type="EMBL" id="QLY33025.1"/>
    </source>
</evidence>
<gene>
    <name evidence="4" type="ORF">H0264_13000</name>
</gene>
<dbReference type="AlphaFoldDB" id="A0A7D6ZSR6"/>
<name>A0A7D6ZSR6_9NOCA</name>
<dbReference type="Pfam" id="PF05901">
    <property type="entry name" value="Excalibur"/>
    <property type="match status" value="1"/>
</dbReference>
<feature type="signal peptide" evidence="2">
    <location>
        <begin position="1"/>
        <end position="34"/>
    </location>
</feature>
<dbReference type="InterPro" id="IPR008613">
    <property type="entry name" value="Excalibur_Ca-bd_domain"/>
</dbReference>
<sequence>MQFATRRHTTTLRYTTTLLFAAALIAGSSATALAIPVGSSDSGSATALVTGSASGSANSGSATPGTGSAYNPNSGSAKFGERVGMMGPRIAAGIEALVRGLGFQPGLYLSCADVERNGAAPLLRGAPGFNPVLDPDGDGIACD</sequence>
<evidence type="ECO:0000259" key="3">
    <source>
        <dbReference type="SMART" id="SM00894"/>
    </source>
</evidence>
<feature type="region of interest" description="Disordered" evidence="1">
    <location>
        <begin position="45"/>
        <end position="74"/>
    </location>
</feature>
<accession>A0A7D6ZSR6</accession>
<feature type="compositionally biased region" description="Low complexity" evidence="1">
    <location>
        <begin position="50"/>
        <end position="69"/>
    </location>
</feature>
<reference evidence="4 5" key="1">
    <citation type="submission" date="2020-07" db="EMBL/GenBank/DDBJ databases">
        <authorList>
            <person name="Zhuang K."/>
            <person name="Ran Y."/>
        </authorList>
    </citation>
    <scope>NUCLEOTIDE SEQUENCE [LARGE SCALE GENOMIC DNA]</scope>
    <source>
        <strain evidence="4 5">WCH-YHL-001</strain>
    </source>
</reference>
<evidence type="ECO:0000256" key="2">
    <source>
        <dbReference type="SAM" id="SignalP"/>
    </source>
</evidence>
<dbReference type="EMBL" id="CP059399">
    <property type="protein sequence ID" value="QLY33025.1"/>
    <property type="molecule type" value="Genomic_DNA"/>
</dbReference>
<dbReference type="KEGG" id="nhu:H0264_13000"/>
<keyword evidence="5" id="KW-1185">Reference proteome</keyword>
<organism evidence="4 5">
    <name type="scientific">Nocardia huaxiensis</name>
    <dbReference type="NCBI Taxonomy" id="2755382"/>
    <lineage>
        <taxon>Bacteria</taxon>
        <taxon>Bacillati</taxon>
        <taxon>Actinomycetota</taxon>
        <taxon>Actinomycetes</taxon>
        <taxon>Mycobacteriales</taxon>
        <taxon>Nocardiaceae</taxon>
        <taxon>Nocardia</taxon>
    </lineage>
</organism>
<feature type="domain" description="Excalibur calcium-binding" evidence="3">
    <location>
        <begin position="107"/>
        <end position="143"/>
    </location>
</feature>
<dbReference type="Proteomes" id="UP000515512">
    <property type="component" value="Chromosome"/>
</dbReference>
<evidence type="ECO:0000256" key="1">
    <source>
        <dbReference type="SAM" id="MobiDB-lite"/>
    </source>
</evidence>
<protein>
    <submittedName>
        <fullName evidence="4">Excalibur calcium-binding domain-containing protein</fullName>
    </submittedName>
</protein>
<evidence type="ECO:0000313" key="5">
    <source>
        <dbReference type="Proteomes" id="UP000515512"/>
    </source>
</evidence>
<dbReference type="SMART" id="SM00894">
    <property type="entry name" value="Excalibur"/>
    <property type="match status" value="1"/>
</dbReference>
<dbReference type="RefSeq" id="WP_181584189.1">
    <property type="nucleotide sequence ID" value="NZ_CP059399.1"/>
</dbReference>